<keyword evidence="10" id="KW-0808">Transferase</keyword>
<feature type="transmembrane region" description="Helical" evidence="8">
    <location>
        <begin position="161"/>
        <end position="186"/>
    </location>
</feature>
<evidence type="ECO:0000256" key="8">
    <source>
        <dbReference type="SAM" id="Phobius"/>
    </source>
</evidence>
<feature type="transmembrane region" description="Helical" evidence="8">
    <location>
        <begin position="206"/>
        <end position="224"/>
    </location>
</feature>
<sequence>MAARQDSPFDEKGNLQNGHAGSVCQSQDNPLEYRQRLAANGSAHGCAMKKRKRRDDTLMGTLCAWVVEHQIGLSINLLLLLALTHLCFPRARRRTQKFFALSYHDPSTGQYMQGWDDLSLVSFWIVIFTGLRAAVMDYMLKPFARWGGVDKPKARVRFAEQAWLFLYYSIFWTLGMYIMYNSPYWFNLREMWTHFPTRGMGGLLKWYYLVQFAFWLQQIVVVNIEERRKDYAQMFTHHIVTSALIFMSYGFYQTKVGNVILCIMDVVDIILPAAKMLKYLNYSTACDIAFGIFMITWFVARHVFYLLVCWSIHTDVPATMPSGCYSSVSGEKLSSDGGSDVLRHVLQPFRDPEGEICFNENIRWAFLGLLLALQVITLIWFGMIIRVAYKVLKGSGADDSRSDDEGGASEDEIEDLEVDHPTSALVQLKYAQPLEEEVGVESLHFARRMSPSTRLYRRSSGRASGISITGHSDRKELLGRIGCDKPS</sequence>
<evidence type="ECO:0000256" key="2">
    <source>
        <dbReference type="ARBA" id="ARBA00009808"/>
    </source>
</evidence>
<feature type="region of interest" description="Disordered" evidence="7">
    <location>
        <begin position="1"/>
        <end position="25"/>
    </location>
</feature>
<comment type="caution">
    <text evidence="10">The sequence shown here is derived from an EMBL/GenBank/DDBJ whole genome shotgun (WGS) entry which is preliminary data.</text>
</comment>
<evidence type="ECO:0000313" key="10">
    <source>
        <dbReference type="EMBL" id="KAJ9657391.1"/>
    </source>
</evidence>
<dbReference type="Pfam" id="PF03798">
    <property type="entry name" value="TRAM_LAG1_CLN8"/>
    <property type="match status" value="1"/>
</dbReference>
<dbReference type="PANTHER" id="PTHR12560">
    <property type="entry name" value="LONGEVITY ASSURANCE FACTOR 1 LAG1"/>
    <property type="match status" value="1"/>
</dbReference>
<accession>A0ABQ9NGR7</accession>
<dbReference type="PANTHER" id="PTHR12560:SF0">
    <property type="entry name" value="LD18904P"/>
    <property type="match status" value="1"/>
</dbReference>
<feature type="transmembrane region" description="Helical" evidence="8">
    <location>
        <begin position="289"/>
        <end position="313"/>
    </location>
</feature>
<dbReference type="EC" id="2.3.1.24" evidence="10"/>
<evidence type="ECO:0000256" key="7">
    <source>
        <dbReference type="SAM" id="MobiDB-lite"/>
    </source>
</evidence>
<comment type="subcellular location">
    <subcellularLocation>
        <location evidence="1">Membrane</location>
        <topology evidence="1">Multi-pass membrane protein</topology>
    </subcellularLocation>
</comment>
<gene>
    <name evidence="10" type="primary">lag1</name>
    <name evidence="10" type="ORF">H2201_008185</name>
</gene>
<feature type="transmembrane region" description="Helical" evidence="8">
    <location>
        <begin position="258"/>
        <end position="277"/>
    </location>
</feature>
<keyword evidence="3 6" id="KW-0812">Transmembrane</keyword>
<evidence type="ECO:0000313" key="11">
    <source>
        <dbReference type="Proteomes" id="UP001172684"/>
    </source>
</evidence>
<evidence type="ECO:0000256" key="4">
    <source>
        <dbReference type="ARBA" id="ARBA00022989"/>
    </source>
</evidence>
<feature type="transmembrane region" description="Helical" evidence="8">
    <location>
        <begin position="121"/>
        <end position="140"/>
    </location>
</feature>
<feature type="domain" description="TLC" evidence="9">
    <location>
        <begin position="153"/>
        <end position="393"/>
    </location>
</feature>
<protein>
    <submittedName>
        <fullName evidence="10">Sphingosine N-acyltransferase lag1</fullName>
        <ecNumber evidence="10">2.3.1.24</ecNumber>
    </submittedName>
</protein>
<reference evidence="10" key="1">
    <citation type="submission" date="2022-10" db="EMBL/GenBank/DDBJ databases">
        <title>Culturing micro-colonial fungi from biological soil crusts in the Mojave desert and describing Neophaeococcomyces mojavensis, and introducing the new genera and species Taxawa tesnikishii.</title>
        <authorList>
            <person name="Kurbessoian T."/>
            <person name="Stajich J.E."/>
        </authorList>
    </citation>
    <scope>NUCLEOTIDE SEQUENCE</scope>
    <source>
        <strain evidence="10">TK_1</strain>
    </source>
</reference>
<evidence type="ECO:0000256" key="3">
    <source>
        <dbReference type="ARBA" id="ARBA00022692"/>
    </source>
</evidence>
<keyword evidence="11" id="KW-1185">Reference proteome</keyword>
<keyword evidence="4 8" id="KW-1133">Transmembrane helix</keyword>
<feature type="transmembrane region" description="Helical" evidence="8">
    <location>
        <begin position="58"/>
        <end position="83"/>
    </location>
</feature>
<dbReference type="PROSITE" id="PS50922">
    <property type="entry name" value="TLC"/>
    <property type="match status" value="1"/>
</dbReference>
<dbReference type="GO" id="GO:0050291">
    <property type="term" value="F:sphingosine N-acyltransferase activity"/>
    <property type="evidence" value="ECO:0007669"/>
    <property type="project" value="UniProtKB-EC"/>
</dbReference>
<proteinExistence type="inferred from homology"/>
<organism evidence="10 11">
    <name type="scientific">Coniosporium apollinis</name>
    <dbReference type="NCBI Taxonomy" id="61459"/>
    <lineage>
        <taxon>Eukaryota</taxon>
        <taxon>Fungi</taxon>
        <taxon>Dikarya</taxon>
        <taxon>Ascomycota</taxon>
        <taxon>Pezizomycotina</taxon>
        <taxon>Dothideomycetes</taxon>
        <taxon>Dothideomycetes incertae sedis</taxon>
        <taxon>Coniosporium</taxon>
    </lineage>
</organism>
<dbReference type="InterPro" id="IPR006634">
    <property type="entry name" value="TLC-dom"/>
</dbReference>
<evidence type="ECO:0000259" key="9">
    <source>
        <dbReference type="PROSITE" id="PS50922"/>
    </source>
</evidence>
<comment type="similarity">
    <text evidence="2">Belongs to the sphingosine N-acyltransferase family.</text>
</comment>
<evidence type="ECO:0000256" key="1">
    <source>
        <dbReference type="ARBA" id="ARBA00004141"/>
    </source>
</evidence>
<feature type="transmembrane region" description="Helical" evidence="8">
    <location>
        <begin position="364"/>
        <end position="385"/>
    </location>
</feature>
<feature type="region of interest" description="Disordered" evidence="7">
    <location>
        <begin position="395"/>
        <end position="416"/>
    </location>
</feature>
<feature type="compositionally biased region" description="Polar residues" evidence="7">
    <location>
        <begin position="14"/>
        <end position="25"/>
    </location>
</feature>
<evidence type="ECO:0000256" key="6">
    <source>
        <dbReference type="PROSITE-ProRule" id="PRU00205"/>
    </source>
</evidence>
<dbReference type="EMBL" id="JAPDRL010000101">
    <property type="protein sequence ID" value="KAJ9657391.1"/>
    <property type="molecule type" value="Genomic_DNA"/>
</dbReference>
<dbReference type="InterPro" id="IPR016439">
    <property type="entry name" value="Lag1/Lac1-like"/>
</dbReference>
<dbReference type="SMART" id="SM00724">
    <property type="entry name" value="TLC"/>
    <property type="match status" value="1"/>
</dbReference>
<name>A0ABQ9NGR7_9PEZI</name>
<dbReference type="Proteomes" id="UP001172684">
    <property type="component" value="Unassembled WGS sequence"/>
</dbReference>
<evidence type="ECO:0000256" key="5">
    <source>
        <dbReference type="ARBA" id="ARBA00023136"/>
    </source>
</evidence>
<keyword evidence="5 6" id="KW-0472">Membrane</keyword>
<feature type="compositionally biased region" description="Acidic residues" evidence="7">
    <location>
        <begin position="405"/>
        <end position="416"/>
    </location>
</feature>
<keyword evidence="10" id="KW-0012">Acyltransferase</keyword>